<dbReference type="AlphaFoldDB" id="A0A511YQ56"/>
<dbReference type="InterPro" id="IPR037891">
    <property type="entry name" value="Cdil-like_sf"/>
</dbReference>
<comment type="caution">
    <text evidence="1">The sequence shown here is derived from an EMBL/GenBank/DDBJ whole genome shotgun (WGS) entry which is preliminary data.</text>
</comment>
<protein>
    <submittedName>
        <fullName evidence="1">Uncharacterized protein</fullName>
    </submittedName>
</protein>
<proteinExistence type="predicted"/>
<gene>
    <name evidence="1" type="ORF">CHA01nite_30700</name>
</gene>
<dbReference type="EMBL" id="BJYJ01000021">
    <property type="protein sequence ID" value="GEN77330.1"/>
    <property type="molecule type" value="Genomic_DNA"/>
</dbReference>
<dbReference type="SUPFAM" id="SSF160207">
    <property type="entry name" value="NMB0488-like"/>
    <property type="match status" value="1"/>
</dbReference>
<dbReference type="Proteomes" id="UP000321863">
    <property type="component" value="Unassembled WGS sequence"/>
</dbReference>
<evidence type="ECO:0000313" key="2">
    <source>
        <dbReference type="Proteomes" id="UP000321863"/>
    </source>
</evidence>
<dbReference type="RefSeq" id="WP_146942999.1">
    <property type="nucleotide sequence ID" value="NZ_BJYJ01000021.1"/>
</dbReference>
<keyword evidence="2" id="KW-1185">Reference proteome</keyword>
<evidence type="ECO:0000313" key="1">
    <source>
        <dbReference type="EMBL" id="GEN77330.1"/>
    </source>
</evidence>
<name>A0A511YQ56_9FLAO</name>
<accession>A0A511YQ56</accession>
<reference evidence="1 2" key="1">
    <citation type="submission" date="2019-07" db="EMBL/GenBank/DDBJ databases">
        <title>Whole genome shotgun sequence of Chryseobacterium hagamense NBRC 105253.</title>
        <authorList>
            <person name="Hosoyama A."/>
            <person name="Uohara A."/>
            <person name="Ohji S."/>
            <person name="Ichikawa N."/>
        </authorList>
    </citation>
    <scope>NUCLEOTIDE SEQUENCE [LARGE SCALE GENOMIC DNA]</scope>
    <source>
        <strain evidence="1 2">NBRC 105253</strain>
    </source>
</reference>
<dbReference type="OrthoDB" id="1371962at2"/>
<organism evidence="1 2">
    <name type="scientific">Chryseobacterium hagamense</name>
    <dbReference type="NCBI Taxonomy" id="395935"/>
    <lineage>
        <taxon>Bacteria</taxon>
        <taxon>Pseudomonadati</taxon>
        <taxon>Bacteroidota</taxon>
        <taxon>Flavobacteriia</taxon>
        <taxon>Flavobacteriales</taxon>
        <taxon>Weeksellaceae</taxon>
        <taxon>Chryseobacterium group</taxon>
        <taxon>Chryseobacterium</taxon>
    </lineage>
</organism>
<sequence>MIIKHLNYSKKVKESHIDFKNLSENYKKITGLSSLKKQMNNSKCVQIYQDNHTVTFTSTKNGGTKGDDKGYSEITDKKIIVEKNKKDLYRYLFQCFDNCE</sequence>